<feature type="transmembrane region" description="Helical" evidence="3">
    <location>
        <begin position="185"/>
        <end position="202"/>
    </location>
</feature>
<sequence length="605" mass="67846">MSHNPHSGSSVLVDQVKQRRPARSKPRLPILQRLSFSVGHFLNDAIVGAWISYMLIFQTKVLGISNRTAGFIWITTSSVDSVLCLAVGYICDNHRFPFLAKYYGKRKSFHLLGTVLVAGLFPFLMMPCFACGKDASEWTIGIYYVTIMIVHNIGWSLSQVTHLALIPEIAKRPSEMVELHALRSGFTFLSGIFMYVITWIILRTDDGDQNINYSQWKDFMEMTVIVVGTGCFFSLIFHLGTKEPPTVVENNKGPSGSFIGRERQRSRTATLPLPDKAVGVFCLYDQSDLNIPPEEYVSHTEAETMGVIPEEEQAGTVLDNGVVEDSCADPREKRDAESRVTDPGQDGNGFSFSNPAFQTDGKLDMDGDKTEGDLNEDPGIQSRAKHAEHAKKENEFSFSNPAFISKDKQSVEGKISQERSQVTGDTQNEKLLEERQSNRSDSSRFSEGYVSSPETDSVNSIECAHTETKVQKEQTEYSKQEICAPDYTSPQTRPRSLSSRRGRGSSFAKGTDTSYCGVSVIVEEVNEHEMKSSKTSKTWTDWFKTPMFYKISFAYMCARLVQVLTSAYVPLYLTDTLGFEKESIAYFPLVILISGVFFQLRRKET</sequence>
<dbReference type="PANTHER" id="PTHR11328:SF28">
    <property type="entry name" value="MAJOR FACILITATOR SUPERFAMILY DOMAIN-CONTAINING PROTEIN 12"/>
    <property type="match status" value="1"/>
</dbReference>
<feature type="transmembrane region" description="Helical" evidence="3">
    <location>
        <begin position="142"/>
        <end position="165"/>
    </location>
</feature>
<accession>A0A9W9YQN2</accession>
<feature type="compositionally biased region" description="Polar residues" evidence="2">
    <location>
        <begin position="348"/>
        <end position="357"/>
    </location>
</feature>
<evidence type="ECO:0000313" key="4">
    <source>
        <dbReference type="EMBL" id="KAJ7363326.1"/>
    </source>
</evidence>
<dbReference type="Pfam" id="PF13347">
    <property type="entry name" value="MFS_2"/>
    <property type="match status" value="1"/>
</dbReference>
<dbReference type="GO" id="GO:0015293">
    <property type="term" value="F:symporter activity"/>
    <property type="evidence" value="ECO:0007669"/>
    <property type="project" value="InterPro"/>
</dbReference>
<name>A0A9W9YQN2_9CNID</name>
<feature type="transmembrane region" description="Helical" evidence="3">
    <location>
        <begin position="111"/>
        <end position="130"/>
    </location>
</feature>
<evidence type="ECO:0000313" key="5">
    <source>
        <dbReference type="Proteomes" id="UP001163046"/>
    </source>
</evidence>
<comment type="caution">
    <text evidence="4">The sequence shown here is derived from an EMBL/GenBank/DDBJ whole genome shotgun (WGS) entry which is preliminary data.</text>
</comment>
<feature type="region of interest" description="Disordered" evidence="2">
    <location>
        <begin position="309"/>
        <end position="510"/>
    </location>
</feature>
<feature type="compositionally biased region" description="Polar residues" evidence="2">
    <location>
        <begin position="1"/>
        <end position="12"/>
    </location>
</feature>
<dbReference type="Gene3D" id="1.20.1250.20">
    <property type="entry name" value="MFS general substrate transporter like domains"/>
    <property type="match status" value="1"/>
</dbReference>
<feature type="compositionally biased region" description="Basic and acidic residues" evidence="2">
    <location>
        <begin position="385"/>
        <end position="395"/>
    </location>
</feature>
<feature type="compositionally biased region" description="Basic and acidic residues" evidence="2">
    <location>
        <begin position="405"/>
        <end position="417"/>
    </location>
</feature>
<proteinExistence type="inferred from homology"/>
<keyword evidence="3" id="KW-1133">Transmembrane helix</keyword>
<dbReference type="GO" id="GO:0005886">
    <property type="term" value="C:plasma membrane"/>
    <property type="evidence" value="ECO:0007669"/>
    <property type="project" value="TreeGrafter"/>
</dbReference>
<feature type="compositionally biased region" description="Basic and acidic residues" evidence="2">
    <location>
        <begin position="427"/>
        <end position="444"/>
    </location>
</feature>
<dbReference type="Proteomes" id="UP001163046">
    <property type="component" value="Unassembled WGS sequence"/>
</dbReference>
<gene>
    <name evidence="4" type="primary">MFSD12_7</name>
    <name evidence="4" type="ORF">OS493_011613</name>
</gene>
<feature type="compositionally biased region" description="Basic and acidic residues" evidence="2">
    <location>
        <begin position="361"/>
        <end position="372"/>
    </location>
</feature>
<evidence type="ECO:0000256" key="1">
    <source>
        <dbReference type="ARBA" id="ARBA00008335"/>
    </source>
</evidence>
<reference evidence="4" key="1">
    <citation type="submission" date="2023-01" db="EMBL/GenBank/DDBJ databases">
        <title>Genome assembly of the deep-sea coral Lophelia pertusa.</title>
        <authorList>
            <person name="Herrera S."/>
            <person name="Cordes E."/>
        </authorList>
    </citation>
    <scope>NUCLEOTIDE SEQUENCE</scope>
    <source>
        <strain evidence="4">USNM1676648</strain>
        <tissue evidence="4">Polyp</tissue>
    </source>
</reference>
<dbReference type="InterPro" id="IPR039672">
    <property type="entry name" value="MFS_2"/>
</dbReference>
<dbReference type="SUPFAM" id="SSF103473">
    <property type="entry name" value="MFS general substrate transporter"/>
    <property type="match status" value="1"/>
</dbReference>
<protein>
    <submittedName>
        <fullName evidence="4">Major facilitator super domain-containing protein 12</fullName>
    </submittedName>
</protein>
<dbReference type="InterPro" id="IPR036259">
    <property type="entry name" value="MFS_trans_sf"/>
</dbReference>
<comment type="similarity">
    <text evidence="1">Belongs to the major facilitator superfamily.</text>
</comment>
<keyword evidence="3" id="KW-0472">Membrane</keyword>
<feature type="compositionally biased region" description="Basic and acidic residues" evidence="2">
    <location>
        <begin position="464"/>
        <end position="479"/>
    </location>
</feature>
<feature type="transmembrane region" description="Helical" evidence="3">
    <location>
        <begin position="222"/>
        <end position="240"/>
    </location>
</feature>
<feature type="transmembrane region" description="Helical" evidence="3">
    <location>
        <begin position="583"/>
        <end position="600"/>
    </location>
</feature>
<dbReference type="EMBL" id="MU827306">
    <property type="protein sequence ID" value="KAJ7363326.1"/>
    <property type="molecule type" value="Genomic_DNA"/>
</dbReference>
<feature type="region of interest" description="Disordered" evidence="2">
    <location>
        <begin position="1"/>
        <end position="24"/>
    </location>
</feature>
<dbReference type="PANTHER" id="PTHR11328">
    <property type="entry name" value="MAJOR FACILITATOR SUPERFAMILY DOMAIN-CONTAINING PROTEIN"/>
    <property type="match status" value="1"/>
</dbReference>
<feature type="compositionally biased region" description="Basic and acidic residues" evidence="2">
    <location>
        <begin position="328"/>
        <end position="340"/>
    </location>
</feature>
<evidence type="ECO:0000256" key="2">
    <source>
        <dbReference type="SAM" id="MobiDB-lite"/>
    </source>
</evidence>
<keyword evidence="5" id="KW-1185">Reference proteome</keyword>
<dbReference type="GO" id="GO:0008643">
    <property type="term" value="P:carbohydrate transport"/>
    <property type="evidence" value="ECO:0007669"/>
    <property type="project" value="InterPro"/>
</dbReference>
<feature type="transmembrane region" description="Helical" evidence="3">
    <location>
        <begin position="34"/>
        <end position="56"/>
    </location>
</feature>
<dbReference type="AlphaFoldDB" id="A0A9W9YQN2"/>
<organism evidence="4 5">
    <name type="scientific">Desmophyllum pertusum</name>
    <dbReference type="NCBI Taxonomy" id="174260"/>
    <lineage>
        <taxon>Eukaryota</taxon>
        <taxon>Metazoa</taxon>
        <taxon>Cnidaria</taxon>
        <taxon>Anthozoa</taxon>
        <taxon>Hexacorallia</taxon>
        <taxon>Scleractinia</taxon>
        <taxon>Caryophylliina</taxon>
        <taxon>Caryophylliidae</taxon>
        <taxon>Desmophyllum</taxon>
    </lineage>
</organism>
<keyword evidence="3" id="KW-0812">Transmembrane</keyword>
<dbReference type="OrthoDB" id="5953297at2759"/>
<feature type="transmembrane region" description="Helical" evidence="3">
    <location>
        <begin position="68"/>
        <end position="90"/>
    </location>
</feature>
<evidence type="ECO:0000256" key="3">
    <source>
        <dbReference type="SAM" id="Phobius"/>
    </source>
</evidence>
<feature type="transmembrane region" description="Helical" evidence="3">
    <location>
        <begin position="553"/>
        <end position="571"/>
    </location>
</feature>